<dbReference type="AlphaFoldDB" id="A0A1M4YMN6"/>
<feature type="domain" description="Pesticidal crystal protein Cry22Aa Ig-like" evidence="2">
    <location>
        <begin position="179"/>
        <end position="244"/>
    </location>
</feature>
<keyword evidence="4" id="KW-1185">Reference proteome</keyword>
<evidence type="ECO:0000313" key="3">
    <source>
        <dbReference type="EMBL" id="SHF06897.1"/>
    </source>
</evidence>
<protein>
    <recommendedName>
        <fullName evidence="2">Pesticidal crystal protein Cry22Aa Ig-like domain-containing protein</fullName>
    </recommendedName>
</protein>
<feature type="compositionally biased region" description="Acidic residues" evidence="1">
    <location>
        <begin position="132"/>
        <end position="143"/>
    </location>
</feature>
<dbReference type="Pfam" id="PF16403">
    <property type="entry name" value="Bact_surface_Ig-like"/>
    <property type="match status" value="1"/>
</dbReference>
<gene>
    <name evidence="3" type="ORF">SAMN02745158_02411</name>
</gene>
<name>A0A1M4YMN6_9CLOT</name>
<sequence>MKKSVILILAGCIIITAGVACLVYTTDREGPVIQIDETTDLTYTEGQDKEELLRGVTAIDKKDGDVSDTLMVESIVPALSGNKATVTFVAIDKHNNVTKYQCEINYQGAAGADTEAPPEDQNTDTEAKDTAEDTPDTGEETPEAQETGGAPESQAPSADETEAAISQLPEGSPAFRLTEHQITLKKGTKFNYMDYIREITDDKDSREDLYRKIRVSGEVKTSQAGTYEVSYSVTDSDGHQSNVEKLQVTVE</sequence>
<organism evidence="3 4">
    <name type="scientific">Lactonifactor longoviformis DSM 17459</name>
    <dbReference type="NCBI Taxonomy" id="1122155"/>
    <lineage>
        <taxon>Bacteria</taxon>
        <taxon>Bacillati</taxon>
        <taxon>Bacillota</taxon>
        <taxon>Clostridia</taxon>
        <taxon>Eubacteriales</taxon>
        <taxon>Clostridiaceae</taxon>
        <taxon>Lactonifactor</taxon>
    </lineage>
</organism>
<feature type="region of interest" description="Disordered" evidence="1">
    <location>
        <begin position="111"/>
        <end position="163"/>
    </location>
</feature>
<dbReference type="Gene3D" id="2.60.40.10">
    <property type="entry name" value="Immunoglobulins"/>
    <property type="match status" value="2"/>
</dbReference>
<dbReference type="OrthoDB" id="9775889at2"/>
<dbReference type="EMBL" id="FQVI01000012">
    <property type="protein sequence ID" value="SHF06897.1"/>
    <property type="molecule type" value="Genomic_DNA"/>
</dbReference>
<evidence type="ECO:0000259" key="2">
    <source>
        <dbReference type="Pfam" id="PF16403"/>
    </source>
</evidence>
<evidence type="ECO:0000256" key="1">
    <source>
        <dbReference type="SAM" id="MobiDB-lite"/>
    </source>
</evidence>
<dbReference type="STRING" id="1122155.SAMN02745158_02411"/>
<proteinExistence type="predicted"/>
<reference evidence="3 4" key="1">
    <citation type="submission" date="2016-11" db="EMBL/GenBank/DDBJ databases">
        <authorList>
            <person name="Jaros S."/>
            <person name="Januszkiewicz K."/>
            <person name="Wedrychowicz H."/>
        </authorList>
    </citation>
    <scope>NUCLEOTIDE SEQUENCE [LARGE SCALE GENOMIC DNA]</scope>
    <source>
        <strain evidence="3 4">DSM 17459</strain>
    </source>
</reference>
<dbReference type="InterPro" id="IPR013783">
    <property type="entry name" value="Ig-like_fold"/>
</dbReference>
<dbReference type="InterPro" id="IPR032179">
    <property type="entry name" value="Cry22Aa_Ig-like"/>
</dbReference>
<dbReference type="Proteomes" id="UP000184245">
    <property type="component" value="Unassembled WGS sequence"/>
</dbReference>
<dbReference type="PROSITE" id="PS51257">
    <property type="entry name" value="PROKAR_LIPOPROTEIN"/>
    <property type="match status" value="1"/>
</dbReference>
<evidence type="ECO:0000313" key="4">
    <source>
        <dbReference type="Proteomes" id="UP000184245"/>
    </source>
</evidence>
<accession>A0A1M4YMN6</accession>
<dbReference type="RefSeq" id="WP_072852073.1">
    <property type="nucleotide sequence ID" value="NZ_FQVI01000012.1"/>
</dbReference>